<sequence length="200" mass="20934">MRGNLRISVKDASGVTSDGADAWGESDMDMFVKIELKSQTAGVKSPKQATSTVTADGVRATWNEQLVLPVHEGTEELRVILCKNKKGHFNTGVVAAAGIYVQDILRAVPIDKHFQLFKPGEGGDAGFIRLAMNFSQGEPVAAPAPVARSGARSGASPAKDSKKGGGLGGVLKLGAFVAVLAGAAVAITDANKKKPKRRRR</sequence>
<dbReference type="Proteomes" id="UP000660262">
    <property type="component" value="Unassembled WGS sequence"/>
</dbReference>
<gene>
    <name evidence="4" type="ORF">PPROV_001054600</name>
</gene>
<evidence type="ECO:0000256" key="1">
    <source>
        <dbReference type="SAM" id="MobiDB-lite"/>
    </source>
</evidence>
<keyword evidence="2" id="KW-1133">Transmembrane helix</keyword>
<comment type="caution">
    <text evidence="4">The sequence shown here is derived from an EMBL/GenBank/DDBJ whole genome shotgun (WGS) entry which is preliminary data.</text>
</comment>
<dbReference type="InterPro" id="IPR035892">
    <property type="entry name" value="C2_domain_sf"/>
</dbReference>
<keyword evidence="5" id="KW-1185">Reference proteome</keyword>
<dbReference type="SUPFAM" id="SSF49562">
    <property type="entry name" value="C2 domain (Calcium/lipid-binding domain, CaLB)"/>
    <property type="match status" value="1"/>
</dbReference>
<dbReference type="EMBL" id="BNJQ01000036">
    <property type="protein sequence ID" value="GHP11819.1"/>
    <property type="molecule type" value="Genomic_DNA"/>
</dbReference>
<name>A0A830I483_9CHLO</name>
<dbReference type="PROSITE" id="PS50004">
    <property type="entry name" value="C2"/>
    <property type="match status" value="1"/>
</dbReference>
<evidence type="ECO:0000313" key="4">
    <source>
        <dbReference type="EMBL" id="GHP11819.1"/>
    </source>
</evidence>
<evidence type="ECO:0000259" key="3">
    <source>
        <dbReference type="PROSITE" id="PS50004"/>
    </source>
</evidence>
<keyword evidence="2" id="KW-0812">Transmembrane</keyword>
<feature type="transmembrane region" description="Helical" evidence="2">
    <location>
        <begin position="169"/>
        <end position="190"/>
    </location>
</feature>
<dbReference type="AlphaFoldDB" id="A0A830I483"/>
<protein>
    <recommendedName>
        <fullName evidence="3">C2 domain-containing protein</fullName>
    </recommendedName>
</protein>
<feature type="region of interest" description="Disordered" evidence="1">
    <location>
        <begin position="141"/>
        <end position="163"/>
    </location>
</feature>
<dbReference type="InterPro" id="IPR000008">
    <property type="entry name" value="C2_dom"/>
</dbReference>
<accession>A0A830I483</accession>
<proteinExistence type="predicted"/>
<dbReference type="Pfam" id="PF00168">
    <property type="entry name" value="C2"/>
    <property type="match status" value="1"/>
</dbReference>
<feature type="domain" description="C2" evidence="3">
    <location>
        <begin position="1"/>
        <end position="114"/>
    </location>
</feature>
<reference evidence="4" key="1">
    <citation type="submission" date="2020-10" db="EMBL/GenBank/DDBJ databases">
        <title>Unveiling of a novel bifunctional photoreceptor, Dualchrome1, isolated from a cosmopolitan green alga.</title>
        <authorList>
            <person name="Suzuki S."/>
            <person name="Kawachi M."/>
        </authorList>
    </citation>
    <scope>NUCLEOTIDE SEQUENCE</scope>
    <source>
        <strain evidence="4">NIES 2893</strain>
    </source>
</reference>
<keyword evidence="2" id="KW-0472">Membrane</keyword>
<dbReference type="OrthoDB" id="566544at2759"/>
<dbReference type="Gene3D" id="2.60.40.150">
    <property type="entry name" value="C2 domain"/>
    <property type="match status" value="1"/>
</dbReference>
<evidence type="ECO:0000256" key="2">
    <source>
        <dbReference type="SAM" id="Phobius"/>
    </source>
</evidence>
<evidence type="ECO:0000313" key="5">
    <source>
        <dbReference type="Proteomes" id="UP000660262"/>
    </source>
</evidence>
<organism evidence="4 5">
    <name type="scientific">Pycnococcus provasolii</name>
    <dbReference type="NCBI Taxonomy" id="41880"/>
    <lineage>
        <taxon>Eukaryota</taxon>
        <taxon>Viridiplantae</taxon>
        <taxon>Chlorophyta</taxon>
        <taxon>Pseudoscourfieldiophyceae</taxon>
        <taxon>Pseudoscourfieldiales</taxon>
        <taxon>Pycnococcaceae</taxon>
        <taxon>Pycnococcus</taxon>
    </lineage>
</organism>
<feature type="compositionally biased region" description="Low complexity" evidence="1">
    <location>
        <begin position="144"/>
        <end position="158"/>
    </location>
</feature>